<keyword evidence="7" id="KW-1185">Reference proteome</keyword>
<dbReference type="PANTHER" id="PTHR43098:SF5">
    <property type="entry name" value="DUAL-FUNCTIONAL MONOOXYGENASE_METHYLTRANSFERASE PSOF"/>
    <property type="match status" value="1"/>
</dbReference>
<keyword evidence="1" id="KW-0285">Flavoprotein</keyword>
<dbReference type="Pfam" id="PF07992">
    <property type="entry name" value="Pyr_redox_2"/>
    <property type="match status" value="1"/>
</dbReference>
<sequence>MSTTTPTPDVAPDVDAVVIGAGFGGIYMLHKLRNELGLTVKAFEKGGGVGGTWYFNRYPGAKSDTEGFVYRYSFDRDLLQEWDWSTRYLDQPDVLAYLEHVVERFDLGRDITLNTEVTAATFDEDTALWTVRTADGAQLTCRYLVNALGLLARSNMPDIPGRDSFAGRLVHTNAWPEDLDITGKRVGVIGTGSTGTQFIVAAARMAEHLTVFQRSPQYCVPSGNGPVDQAEVARTKENFDEIWHQVRNSVVAFGFEESTVETMSVSEEERRRVFQENWDKGNGFRFMFGTFCDIATNPEANAAAAAFIRSKIAEIVEDPETARKLTPTDLYAKRPLCNEGYYETYNRDDVELVSIRENPIQDITPAGVRTADGVEHELDVLVFATGFDAVDGNYRAMDLRGRGGRHIDEHWEAGPTSYLGVSKAGFPNMFMILGPNGPFTNLPPSIEAQVEWIAALIADAERDGVRTVEPTQEAEDGWTATCEEIANMTLFPQADSWIFGANIPGKRNAVMFYMAGIGAYRGQLAEVADAGYKGFERQEA</sequence>
<keyword evidence="2" id="KW-0274">FAD</keyword>
<accession>A0A9W6KWX7</accession>
<evidence type="ECO:0000313" key="7">
    <source>
        <dbReference type="Proteomes" id="UP001143463"/>
    </source>
</evidence>
<dbReference type="GO" id="GO:0016709">
    <property type="term" value="F:oxidoreductase activity, acting on paired donors, with incorporation or reduction of molecular oxygen, NAD(P)H as one donor, and incorporation of one atom of oxygen"/>
    <property type="evidence" value="ECO:0007669"/>
    <property type="project" value="UniProtKB-ARBA"/>
</dbReference>
<keyword evidence="6" id="KW-0503">Monooxygenase</keyword>
<dbReference type="SUPFAM" id="SSF51905">
    <property type="entry name" value="FAD/NAD(P)-binding domain"/>
    <property type="match status" value="2"/>
</dbReference>
<gene>
    <name evidence="6" type="ORF">GCM10017577_07270</name>
</gene>
<dbReference type="InterPro" id="IPR036188">
    <property type="entry name" value="FAD/NAD-bd_sf"/>
</dbReference>
<dbReference type="Gene3D" id="3.50.50.60">
    <property type="entry name" value="FAD/NAD(P)-binding domain"/>
    <property type="match status" value="2"/>
</dbReference>
<dbReference type="Proteomes" id="UP001143463">
    <property type="component" value="Unassembled WGS sequence"/>
</dbReference>
<protein>
    <submittedName>
        <fullName evidence="6">Cyclohexanone monooxygenase</fullName>
    </submittedName>
</protein>
<dbReference type="EMBL" id="BSFQ01000002">
    <property type="protein sequence ID" value="GLL09587.1"/>
    <property type="molecule type" value="Genomic_DNA"/>
</dbReference>
<evidence type="ECO:0000256" key="3">
    <source>
        <dbReference type="ARBA" id="ARBA00022857"/>
    </source>
</evidence>
<feature type="domain" description="FAD/NAD(P)-binding" evidence="5">
    <location>
        <begin position="15"/>
        <end position="261"/>
    </location>
</feature>
<evidence type="ECO:0000256" key="2">
    <source>
        <dbReference type="ARBA" id="ARBA00022827"/>
    </source>
</evidence>
<evidence type="ECO:0000256" key="1">
    <source>
        <dbReference type="ARBA" id="ARBA00022630"/>
    </source>
</evidence>
<evidence type="ECO:0000256" key="4">
    <source>
        <dbReference type="ARBA" id="ARBA00023002"/>
    </source>
</evidence>
<keyword evidence="4" id="KW-0560">Oxidoreductase</keyword>
<dbReference type="AlphaFoldDB" id="A0A9W6KWX7"/>
<dbReference type="PANTHER" id="PTHR43098">
    <property type="entry name" value="L-ORNITHINE N(5)-MONOOXYGENASE-RELATED"/>
    <property type="match status" value="1"/>
</dbReference>
<evidence type="ECO:0000313" key="6">
    <source>
        <dbReference type="EMBL" id="GLL09587.1"/>
    </source>
</evidence>
<dbReference type="InterPro" id="IPR023753">
    <property type="entry name" value="FAD/NAD-binding_dom"/>
</dbReference>
<reference evidence="6" key="1">
    <citation type="journal article" date="2014" name="Int. J. Syst. Evol. Microbiol.">
        <title>Complete genome sequence of Corynebacterium casei LMG S-19264T (=DSM 44701T), isolated from a smear-ripened cheese.</title>
        <authorList>
            <consortium name="US DOE Joint Genome Institute (JGI-PGF)"/>
            <person name="Walter F."/>
            <person name="Albersmeier A."/>
            <person name="Kalinowski J."/>
            <person name="Ruckert C."/>
        </authorList>
    </citation>
    <scope>NUCLEOTIDE SEQUENCE</scope>
    <source>
        <strain evidence="6">VKM Ac-1069</strain>
    </source>
</reference>
<keyword evidence="3" id="KW-0521">NADP</keyword>
<name>A0A9W6KWX7_9PSEU</name>
<evidence type="ECO:0000259" key="5">
    <source>
        <dbReference type="Pfam" id="PF07992"/>
    </source>
</evidence>
<proteinExistence type="predicted"/>
<dbReference type="RefSeq" id="WP_051736657.1">
    <property type="nucleotide sequence ID" value="NZ_BAAAUZ010000013.1"/>
</dbReference>
<comment type="caution">
    <text evidence="6">The sequence shown here is derived from an EMBL/GenBank/DDBJ whole genome shotgun (WGS) entry which is preliminary data.</text>
</comment>
<organism evidence="6 7">
    <name type="scientific">Pseudonocardia halophobica</name>
    <dbReference type="NCBI Taxonomy" id="29401"/>
    <lineage>
        <taxon>Bacteria</taxon>
        <taxon>Bacillati</taxon>
        <taxon>Actinomycetota</taxon>
        <taxon>Actinomycetes</taxon>
        <taxon>Pseudonocardiales</taxon>
        <taxon>Pseudonocardiaceae</taxon>
        <taxon>Pseudonocardia</taxon>
    </lineage>
</organism>
<reference evidence="6" key="2">
    <citation type="submission" date="2023-01" db="EMBL/GenBank/DDBJ databases">
        <authorList>
            <person name="Sun Q."/>
            <person name="Evtushenko L."/>
        </authorList>
    </citation>
    <scope>NUCLEOTIDE SEQUENCE</scope>
    <source>
        <strain evidence="6">VKM Ac-1069</strain>
    </source>
</reference>
<dbReference type="InterPro" id="IPR050775">
    <property type="entry name" value="FAD-binding_Monooxygenases"/>
</dbReference>